<organism evidence="4 5">
    <name type="scientific">candidate division WOR-3 bacterium</name>
    <dbReference type="NCBI Taxonomy" id="2052148"/>
    <lineage>
        <taxon>Bacteria</taxon>
        <taxon>Bacteria division WOR-3</taxon>
    </lineage>
</organism>
<accession>A0A938BQH1</accession>
<feature type="signal peptide" evidence="1">
    <location>
        <begin position="1"/>
        <end position="18"/>
    </location>
</feature>
<dbReference type="InterPro" id="IPR011055">
    <property type="entry name" value="Dup_hybrid_motif"/>
</dbReference>
<dbReference type="Proteomes" id="UP000779900">
    <property type="component" value="Unassembled WGS sequence"/>
</dbReference>
<feature type="domain" description="M23ase beta-sheet core" evidence="2">
    <location>
        <begin position="45"/>
        <end position="140"/>
    </location>
</feature>
<comment type="caution">
    <text evidence="4">The sequence shown here is derived from an EMBL/GenBank/DDBJ whole genome shotgun (WGS) entry which is preliminary data.</text>
</comment>
<reference evidence="4" key="1">
    <citation type="submission" date="2019-03" db="EMBL/GenBank/DDBJ databases">
        <title>Lake Tanganyika Metagenome-Assembled Genomes (MAGs).</title>
        <authorList>
            <person name="Tran P."/>
        </authorList>
    </citation>
    <scope>NUCLEOTIDE SEQUENCE</scope>
    <source>
        <strain evidence="4">K_DeepCast_150m_m2_040</strain>
    </source>
</reference>
<evidence type="ECO:0008006" key="6">
    <source>
        <dbReference type="Google" id="ProtNLM"/>
    </source>
</evidence>
<evidence type="ECO:0000259" key="2">
    <source>
        <dbReference type="Pfam" id="PF01551"/>
    </source>
</evidence>
<gene>
    <name evidence="4" type="ORF">FJY68_01955</name>
</gene>
<dbReference type="Gene3D" id="2.70.70.10">
    <property type="entry name" value="Glucose Permease (Domain IIA)"/>
    <property type="match status" value="1"/>
</dbReference>
<evidence type="ECO:0000313" key="5">
    <source>
        <dbReference type="Proteomes" id="UP000779900"/>
    </source>
</evidence>
<evidence type="ECO:0000313" key="4">
    <source>
        <dbReference type="EMBL" id="MBM3330600.1"/>
    </source>
</evidence>
<evidence type="ECO:0000256" key="1">
    <source>
        <dbReference type="SAM" id="SignalP"/>
    </source>
</evidence>
<keyword evidence="1" id="KW-0732">Signal</keyword>
<dbReference type="Pfam" id="PF01551">
    <property type="entry name" value="Peptidase_M23"/>
    <property type="match status" value="1"/>
</dbReference>
<dbReference type="SUPFAM" id="SSF51261">
    <property type="entry name" value="Duplicated hybrid motif"/>
    <property type="match status" value="1"/>
</dbReference>
<dbReference type="CDD" id="cd12797">
    <property type="entry name" value="M23_peptidase"/>
    <property type="match status" value="1"/>
</dbReference>
<evidence type="ECO:0000259" key="3">
    <source>
        <dbReference type="Pfam" id="PF13860"/>
    </source>
</evidence>
<feature type="chain" id="PRO_5037581604" description="FlgD Ig-like domain-containing protein" evidence="1">
    <location>
        <begin position="19"/>
        <end position="542"/>
    </location>
</feature>
<proteinExistence type="predicted"/>
<feature type="domain" description="FlgD/Vpr Ig-like" evidence="3">
    <location>
        <begin position="469"/>
        <end position="530"/>
    </location>
</feature>
<dbReference type="InterPro" id="IPR025965">
    <property type="entry name" value="FlgD/Vpr_Ig-like"/>
</dbReference>
<dbReference type="Gene3D" id="2.60.40.4070">
    <property type="match status" value="1"/>
</dbReference>
<protein>
    <recommendedName>
        <fullName evidence="6">FlgD Ig-like domain-containing protein</fullName>
    </recommendedName>
</protein>
<dbReference type="InterPro" id="IPR016047">
    <property type="entry name" value="M23ase_b-sheet_dom"/>
</dbReference>
<sequence length="542" mass="58827">MKSLLVFTALLTTGFALPWPHLPQNSVHPIGNAWGNYQNYGSAYMHNGQDIMVAAQAPVVAIKPGYVKQVWLGGSPLYNGVTVADSAGASFCSGYMYYHIDDTTIQVQNGDTVAVGDTLGFISTWPVADFHHNHFSANHNSGITWSDYGAFYHNPLLDLSPDNDTVVPWFSNAYSGQRFAVCRDNSSSYQGRDSVYGTVDLICRIDDRINHRLWRVCIYRIDYSIRDTGGTYIVPPTRAFEMSDSIDGYSATQSRVVYKQDATCPTRCNYDSTARQYFYIFTNTDGDSLVEPSDSLAGWNTTLSPDGDYWVKAVARDEYGNSRADSMLLQVRNDTTPRHDVGVSSIASPPAAVDSGTVVAPACTLYNYGNRSESYSVRMTIGPDYDTAISVNHAAGTKQAVLFPSWTVSYPPGFYAVTCSTRLGTDTLYANDRMQDSVEVKPPPGVSDAGLTAAGTGIEASPNPARRHVRFQLAPDPDAAPAALSIFDAAGRCVRTLRAIRPGGSSPLIWDGCDGSGRMLPGGVYFCRAAGQHAAVEVVLLD</sequence>
<dbReference type="AlphaFoldDB" id="A0A938BQH1"/>
<dbReference type="Pfam" id="PF13860">
    <property type="entry name" value="FlgD_ig"/>
    <property type="match status" value="1"/>
</dbReference>
<dbReference type="EMBL" id="VGIR01000006">
    <property type="protein sequence ID" value="MBM3330600.1"/>
    <property type="molecule type" value="Genomic_DNA"/>
</dbReference>
<name>A0A938BQH1_UNCW3</name>